<dbReference type="EC" id="3.2.1.25" evidence="3"/>
<dbReference type="Gene3D" id="2.60.40.10">
    <property type="entry name" value="Immunoglobulins"/>
    <property type="match status" value="1"/>
</dbReference>
<comment type="caution">
    <text evidence="15">The sequence shown here is derived from an EMBL/GenBank/DDBJ whole genome shotgun (WGS) entry which is preliminary data.</text>
</comment>
<comment type="pathway">
    <text evidence="2">Glycan metabolism; N-glycan degradation.</text>
</comment>
<dbReference type="FunFam" id="3.20.20.80:FF:000050">
    <property type="entry name" value="Beta-mannosidase B"/>
    <property type="match status" value="1"/>
</dbReference>
<comment type="similarity">
    <text evidence="8">Belongs to the glycosyl hydrolase 2 family. Beta-mannosidase B subfamily.</text>
</comment>
<dbReference type="EMBL" id="VCAU01000027">
    <property type="protein sequence ID" value="KAF9890331.1"/>
    <property type="molecule type" value="Genomic_DNA"/>
</dbReference>
<dbReference type="Pfam" id="PF00703">
    <property type="entry name" value="Glyco_hydro_2"/>
    <property type="match status" value="1"/>
</dbReference>
<comment type="function">
    <text evidence="11">Exoglycosidase that cleaves the single beta-linked mannose residue from the non-reducing end of beta-mannosidic oligosaccharides of various complexity and length. Prefers mannobiose over mannotriose and has no activity against polymeric mannan. Is also severely restricted by galactosyl substitutions at the +1 subsite.</text>
</comment>
<evidence type="ECO:0000256" key="9">
    <source>
        <dbReference type="ARBA" id="ARBA00041069"/>
    </source>
</evidence>
<evidence type="ECO:0000256" key="6">
    <source>
        <dbReference type="ARBA" id="ARBA00023295"/>
    </source>
</evidence>
<evidence type="ECO:0000256" key="4">
    <source>
        <dbReference type="ARBA" id="ARBA00022801"/>
    </source>
</evidence>
<dbReference type="InterPro" id="IPR013783">
    <property type="entry name" value="Ig-like_fold"/>
</dbReference>
<evidence type="ECO:0000313" key="16">
    <source>
        <dbReference type="Proteomes" id="UP001194746"/>
    </source>
</evidence>
<gene>
    <name evidence="15" type="ORF">FE257_005997</name>
</gene>
<dbReference type="InterPro" id="IPR036156">
    <property type="entry name" value="Beta-gal/glucu_dom_sf"/>
</dbReference>
<proteinExistence type="inferred from homology"/>
<dbReference type="GO" id="GO:0006516">
    <property type="term" value="P:glycoprotein catabolic process"/>
    <property type="evidence" value="ECO:0007669"/>
    <property type="project" value="TreeGrafter"/>
</dbReference>
<evidence type="ECO:0000256" key="11">
    <source>
        <dbReference type="ARBA" id="ARBA00053325"/>
    </source>
</evidence>
<dbReference type="Proteomes" id="UP001194746">
    <property type="component" value="Unassembled WGS sequence"/>
</dbReference>
<protein>
    <recommendedName>
        <fullName evidence="9">Beta-mannosidase B</fullName>
        <ecNumber evidence="3">3.2.1.25</ecNumber>
    </recommendedName>
    <alternativeName>
        <fullName evidence="10">Mannanase B</fullName>
    </alternativeName>
</protein>
<dbReference type="InterPro" id="IPR008979">
    <property type="entry name" value="Galactose-bd-like_sf"/>
</dbReference>
<dbReference type="GO" id="GO:0000272">
    <property type="term" value="P:polysaccharide catabolic process"/>
    <property type="evidence" value="ECO:0007669"/>
    <property type="project" value="UniProtKB-KW"/>
</dbReference>
<evidence type="ECO:0000256" key="2">
    <source>
        <dbReference type="ARBA" id="ARBA00004740"/>
    </source>
</evidence>
<evidence type="ECO:0000259" key="13">
    <source>
        <dbReference type="Pfam" id="PF17786"/>
    </source>
</evidence>
<evidence type="ECO:0000313" key="15">
    <source>
        <dbReference type="EMBL" id="KAF9890331.1"/>
    </source>
</evidence>
<dbReference type="InterPro" id="IPR006102">
    <property type="entry name" value="Ig-like_GH2"/>
</dbReference>
<dbReference type="SUPFAM" id="SSF49303">
    <property type="entry name" value="beta-Galactosidase/glucuronidase domain"/>
    <property type="match status" value="1"/>
</dbReference>
<evidence type="ECO:0000256" key="7">
    <source>
        <dbReference type="ARBA" id="ARBA00023326"/>
    </source>
</evidence>
<keyword evidence="7" id="KW-0624">Polysaccharide degradation</keyword>
<evidence type="ECO:0000256" key="5">
    <source>
        <dbReference type="ARBA" id="ARBA00023277"/>
    </source>
</evidence>
<reference evidence="15" key="1">
    <citation type="journal article" date="2019" name="Beilstein J. Org. Chem.">
        <title>Nanangenines: drimane sesquiterpenoids as the dominant metabolite cohort of a novel Australian fungus, Aspergillus nanangensis.</title>
        <authorList>
            <person name="Lacey H.J."/>
            <person name="Gilchrist C.L.M."/>
            <person name="Crombie A."/>
            <person name="Kalaitzis J.A."/>
            <person name="Vuong D."/>
            <person name="Rutledge P.J."/>
            <person name="Turner P."/>
            <person name="Pitt J.I."/>
            <person name="Lacey E."/>
            <person name="Chooi Y.H."/>
            <person name="Piggott A.M."/>
        </authorList>
    </citation>
    <scope>NUCLEOTIDE SEQUENCE</scope>
    <source>
        <strain evidence="15">MST-FP2251</strain>
    </source>
</reference>
<name>A0AAD4CPL3_ASPNN</name>
<comment type="catalytic activity">
    <reaction evidence="1">
        <text>Hydrolysis of terminal, non-reducing beta-D-mannose residues in beta-D-mannosides.</text>
        <dbReference type="EC" id="3.2.1.25"/>
    </reaction>
</comment>
<evidence type="ECO:0000256" key="3">
    <source>
        <dbReference type="ARBA" id="ARBA00012754"/>
    </source>
</evidence>
<evidence type="ECO:0000259" key="12">
    <source>
        <dbReference type="Pfam" id="PF00703"/>
    </source>
</evidence>
<keyword evidence="6" id="KW-0326">Glycosidase</keyword>
<reference evidence="15" key="2">
    <citation type="submission" date="2020-02" db="EMBL/GenBank/DDBJ databases">
        <authorList>
            <person name="Gilchrist C.L.M."/>
            <person name="Chooi Y.-H."/>
        </authorList>
    </citation>
    <scope>NUCLEOTIDE SEQUENCE</scope>
    <source>
        <strain evidence="15">MST-FP2251</strain>
    </source>
</reference>
<feature type="domain" description="Mannosidase Ig/CBM-like" evidence="13">
    <location>
        <begin position="684"/>
        <end position="780"/>
    </location>
</feature>
<keyword evidence="4" id="KW-0378">Hydrolase</keyword>
<dbReference type="InterPro" id="IPR041447">
    <property type="entry name" value="Mannosidase_ig"/>
</dbReference>
<dbReference type="Pfam" id="PF22666">
    <property type="entry name" value="Glyco_hydro_2_N2"/>
    <property type="match status" value="1"/>
</dbReference>
<sequence>MEHPVQELSLGSFPWEWRKAASSSDDWTKCKTFPTVIHFELEQAGQIPDPFIGDNENDLQWVGLEDWEFRTRFPTPQGFNHFRSVVLSFDGLDTVAKVFLNDQVILQNDNMFVPLQVDVSAALKEGEMNDLRILFESADRVAKEREAVYGKLDSTIRDGSRLHLRKAQYHWGWDWGPKEVTCGPYKDIKLRLYDQEIDDIHVTTELTDDLSTATVSVEVALAEAASDGRVEVSLESQDGKTLEQKIMNISKGSDTMLFTVPNPQLWWPAGHGDPNLHQAVVKLLSRDGKDIQTKSIAFGIREIKLIQRPLDGAEGTTFMFQVNKKPIYICGNNWVPSHNQTPAVTTQMYSDMLSLAVRNNNNMIRLWGGGYFEHDDFYNICDQKGLLVWHDFMTACGIYPVNKSFLESVAIEVRAQVKRLRNHACIALWCGNNEDLFCAENNGVEFDASDVTGPWDKTPLPQRIIYLQIWPEIIRELTPEIPYWPSSPFGGKNSNDPTVGDVHQWNVWHMQQLHYQQFPQLGGRFVSEFGMHAFPDIRTVKAFAPNQADRFPNSRMMDTHNKSHGAESKMGKYLWSNFHLPRTMESFIYVSQLLQAEALDYAIIHWRREWKGESREYNAGSINWQLNDSNPTTSWALVDYYHRRKPAFYTSARAFAPVSVGITRTPFWHFVDNDNPITTHIPRYELWGSSFLNNPIALELRVRAYDIAHLKEISLDPALAVSQVTLGSNKSTELLNIPDSDMRRFGVTESSYIVLSATLHDPVTGKEVARKVSWPEPYRYLNLPAESTANVTVAGDTATIVCGSYPLKGVFAHVAEDDGDDPDWEDNMYDLMPGETIVLVGKGLNGREVRLRHLANVE</sequence>
<feature type="domain" description="Glycoside hydrolase family 2 immunoglobulin-like beta-sandwich" evidence="12">
    <location>
        <begin position="196"/>
        <end position="301"/>
    </location>
</feature>
<organism evidence="15 16">
    <name type="scientific">Aspergillus nanangensis</name>
    <dbReference type="NCBI Taxonomy" id="2582783"/>
    <lineage>
        <taxon>Eukaryota</taxon>
        <taxon>Fungi</taxon>
        <taxon>Dikarya</taxon>
        <taxon>Ascomycota</taxon>
        <taxon>Pezizomycotina</taxon>
        <taxon>Eurotiomycetes</taxon>
        <taxon>Eurotiomycetidae</taxon>
        <taxon>Eurotiales</taxon>
        <taxon>Aspergillaceae</taxon>
        <taxon>Aspergillus</taxon>
        <taxon>Aspergillus subgen. Circumdati</taxon>
    </lineage>
</organism>
<dbReference type="AlphaFoldDB" id="A0AAD4CPL3"/>
<evidence type="ECO:0000256" key="10">
    <source>
        <dbReference type="ARBA" id="ARBA00041614"/>
    </source>
</evidence>
<keyword evidence="16" id="KW-1185">Reference proteome</keyword>
<feature type="domain" description="Beta-mannosidase-like galactose-binding" evidence="14">
    <location>
        <begin position="15"/>
        <end position="186"/>
    </location>
</feature>
<dbReference type="SUPFAM" id="SSF49785">
    <property type="entry name" value="Galactose-binding domain-like"/>
    <property type="match status" value="1"/>
</dbReference>
<dbReference type="InterPro" id="IPR050887">
    <property type="entry name" value="Beta-mannosidase_GH2"/>
</dbReference>
<dbReference type="Pfam" id="PF17786">
    <property type="entry name" value="Mannosidase_ig"/>
    <property type="match status" value="1"/>
</dbReference>
<keyword evidence="5" id="KW-0119">Carbohydrate metabolism</keyword>
<dbReference type="GO" id="GO:0004567">
    <property type="term" value="F:beta-mannosidase activity"/>
    <property type="evidence" value="ECO:0007669"/>
    <property type="project" value="UniProtKB-EC"/>
</dbReference>
<dbReference type="InterPro" id="IPR017853">
    <property type="entry name" value="GH"/>
</dbReference>
<evidence type="ECO:0000256" key="8">
    <source>
        <dbReference type="ARBA" id="ARBA00038429"/>
    </source>
</evidence>
<evidence type="ECO:0000259" key="14">
    <source>
        <dbReference type="Pfam" id="PF22666"/>
    </source>
</evidence>
<evidence type="ECO:0000256" key="1">
    <source>
        <dbReference type="ARBA" id="ARBA00000829"/>
    </source>
</evidence>
<dbReference type="InterPro" id="IPR054593">
    <property type="entry name" value="Beta-mannosidase-like_N2"/>
</dbReference>
<dbReference type="Gene3D" id="3.20.20.80">
    <property type="entry name" value="Glycosidases"/>
    <property type="match status" value="1"/>
</dbReference>
<dbReference type="SUPFAM" id="SSF51445">
    <property type="entry name" value="(Trans)glycosidases"/>
    <property type="match status" value="1"/>
</dbReference>
<accession>A0AAD4CPL3</accession>
<dbReference type="Gene3D" id="2.60.120.260">
    <property type="entry name" value="Galactose-binding domain-like"/>
    <property type="match status" value="1"/>
</dbReference>
<dbReference type="PANTHER" id="PTHR43730">
    <property type="entry name" value="BETA-MANNOSIDASE"/>
    <property type="match status" value="1"/>
</dbReference>
<dbReference type="PANTHER" id="PTHR43730:SF1">
    <property type="entry name" value="BETA-MANNOSIDASE"/>
    <property type="match status" value="1"/>
</dbReference>